<dbReference type="InterPro" id="IPR001138">
    <property type="entry name" value="Zn2Cys6_DnaBD"/>
</dbReference>
<dbReference type="GO" id="GO:0045944">
    <property type="term" value="P:positive regulation of transcription by RNA polymerase II"/>
    <property type="evidence" value="ECO:0007669"/>
    <property type="project" value="TreeGrafter"/>
</dbReference>
<dbReference type="GO" id="GO:0000981">
    <property type="term" value="F:DNA-binding transcription factor activity, RNA polymerase II-specific"/>
    <property type="evidence" value="ECO:0007669"/>
    <property type="project" value="InterPro"/>
</dbReference>
<dbReference type="SMART" id="SM00906">
    <property type="entry name" value="Fungal_trans"/>
    <property type="match status" value="1"/>
</dbReference>
<dbReference type="EMBL" id="FJOG01000006">
    <property type="protein sequence ID" value="CZR55104.1"/>
    <property type="molecule type" value="Genomic_DNA"/>
</dbReference>
<dbReference type="Proteomes" id="UP000184330">
    <property type="component" value="Unassembled WGS sequence"/>
</dbReference>
<evidence type="ECO:0000256" key="3">
    <source>
        <dbReference type="SAM" id="MobiDB-lite"/>
    </source>
</evidence>
<evidence type="ECO:0000259" key="4">
    <source>
        <dbReference type="PROSITE" id="PS50048"/>
    </source>
</evidence>
<keyword evidence="6" id="KW-1185">Reference proteome</keyword>
<dbReference type="SMART" id="SM00066">
    <property type="entry name" value="GAL4"/>
    <property type="match status" value="1"/>
</dbReference>
<dbReference type="Pfam" id="PF00172">
    <property type="entry name" value="Zn_clus"/>
    <property type="match status" value="1"/>
</dbReference>
<name>A0A1L7WQR1_9HELO</name>
<dbReference type="GO" id="GO:0006351">
    <property type="term" value="P:DNA-templated transcription"/>
    <property type="evidence" value="ECO:0007669"/>
    <property type="project" value="InterPro"/>
</dbReference>
<evidence type="ECO:0000256" key="2">
    <source>
        <dbReference type="ARBA" id="ARBA00023242"/>
    </source>
</evidence>
<dbReference type="CDD" id="cd12148">
    <property type="entry name" value="fungal_TF_MHR"/>
    <property type="match status" value="1"/>
</dbReference>
<dbReference type="GO" id="GO:0003677">
    <property type="term" value="F:DNA binding"/>
    <property type="evidence" value="ECO:0007669"/>
    <property type="project" value="InterPro"/>
</dbReference>
<dbReference type="InterPro" id="IPR052783">
    <property type="entry name" value="Metabolic/Drug-Res_Regulator"/>
</dbReference>
<dbReference type="InterPro" id="IPR007219">
    <property type="entry name" value="XnlR_reg_dom"/>
</dbReference>
<dbReference type="SUPFAM" id="SSF57701">
    <property type="entry name" value="Zn2/Cys6 DNA-binding domain"/>
    <property type="match status" value="1"/>
</dbReference>
<dbReference type="PANTHER" id="PTHR47655">
    <property type="entry name" value="QUINIC ACID UTILIZATION ACTIVATOR"/>
    <property type="match status" value="1"/>
</dbReference>
<accession>A0A1L7WQR1</accession>
<feature type="compositionally biased region" description="Polar residues" evidence="3">
    <location>
        <begin position="1"/>
        <end position="19"/>
    </location>
</feature>
<dbReference type="InterPro" id="IPR036864">
    <property type="entry name" value="Zn2-C6_fun-type_DNA-bd_sf"/>
</dbReference>
<sequence length="1139" mass="127629">MRELQSSAERLSNAEMQSTSKKRKHLSGSQPPVRVSRACDQCRSKKYKCDGSQPCSPCSNAKQTCSYDPKFRRRGLTEGYVRGLERLLGLAISSDPNFEAIVMSIVKNAQDKLQTILSPPGGWAIDREDETLLESWKKSGIAQEMEGLIPTLESLEGTRWKKRQSNVEATRPIHHEEASCENGAMAPPDDVPRSSVNGMVELSVLPSIDAPGKQSQDPACLGTRSNIVGNEYVGIGQNSPSRTIGGLASKPLHDFFPVGVPVQLQQTPVTEQSNVSIDLQSRSSLPQTLPNRAGDLLDLYFTWTHCWLPIVERHDMMKLSHRYSQNFRKISADSSGGGDFAALWAILAYAESYAEGSIHGKRVETTYNPNEEPQNFYEIARALVPAENVTFEIGHVQALLILALYNSRHALWSRAWILLGQAIRIAVDLGFDKPNVCAGSEIRSKSTARHTHVFLGCFLIDTLLSARLGRKPYLRNDSMKGLSLLEEEGTEEWDSWNYPHEVGRNETHQGPRSPSFILSTFNRLIEVAGILNDILCDDLGQIKSQEQSNDLYYRLSKVMAICNETYLPTWISKPIPHQALLYLMYCSTLAEIPSLTTLKTTSSSFDGRDRLIAEELVSQLQRCCKAFDVYQLPPPAELSFFFALRELKNVSTLQLADYSTYQDLGKKLLMIAHDASGAAFRVMEENTRNLKSINKGQQVDTSLDGTNVCHKYQQADESNTDPRQASNWESTQTFIRKRFTPQVAQTTSFYPADPTHSLQSDDVSHGSGVAEAMPDVVLPIDCRSVASKPSTVGEKFYEIPSLLDDPLQSTGTGFTPAGPIAASDGPLSDVDAAFFGLAHLDTTEWSLYPLQYSGLPLITTTGPLTGIISFLTWDSWITPRSAISVTTTKEDIPGVRCKDFNECPYPRGALPTEWRTQSLPNEYQRKLSVGAQPVGKDVEEGVKHVLEEPQPIDWCWVYDRTEQEWDEFRRNLTKPVMDPPKRKPKSTVSNKAAGRAQRRRKGRVCADGDDEGTDDDGRANRDLDSITAKWKQAVDEDWTEAEIETQFILLNDEYDDDALAKDIEEEIFLEQFWRFPTRMLGPNTQPNPVREKREIIRLRKDLVPPQSKKLDRQRTSAKHLGNPFFSDYRLVHIRPKGAL</sequence>
<dbReference type="PROSITE" id="PS50048">
    <property type="entry name" value="ZN2_CY6_FUNGAL_2"/>
    <property type="match status" value="1"/>
</dbReference>
<feature type="region of interest" description="Disordered" evidence="3">
    <location>
        <begin position="971"/>
        <end position="1021"/>
    </location>
</feature>
<protein>
    <recommendedName>
        <fullName evidence="4">Zn(2)-C6 fungal-type domain-containing protein</fullName>
    </recommendedName>
</protein>
<proteinExistence type="predicted"/>
<keyword evidence="1" id="KW-0479">Metal-binding</keyword>
<feature type="region of interest" description="Disordered" evidence="3">
    <location>
        <begin position="1"/>
        <end position="35"/>
    </location>
</feature>
<dbReference type="Pfam" id="PF04082">
    <property type="entry name" value="Fungal_trans"/>
    <property type="match status" value="1"/>
</dbReference>
<feature type="domain" description="Zn(2)-C6 fungal-type" evidence="4">
    <location>
        <begin position="38"/>
        <end position="67"/>
    </location>
</feature>
<evidence type="ECO:0000256" key="1">
    <source>
        <dbReference type="ARBA" id="ARBA00022723"/>
    </source>
</evidence>
<dbReference type="PANTHER" id="PTHR47655:SF2">
    <property type="entry name" value="QUINIC ACID UTILIZATION ACTIVATOR"/>
    <property type="match status" value="1"/>
</dbReference>
<keyword evidence="2" id="KW-0539">Nucleus</keyword>
<reference evidence="5 6" key="1">
    <citation type="submission" date="2016-03" db="EMBL/GenBank/DDBJ databases">
        <authorList>
            <person name="Ploux O."/>
        </authorList>
    </citation>
    <scope>NUCLEOTIDE SEQUENCE [LARGE SCALE GENOMIC DNA]</scope>
    <source>
        <strain evidence="5 6">UAMH 11012</strain>
    </source>
</reference>
<organism evidence="5 6">
    <name type="scientific">Phialocephala subalpina</name>
    <dbReference type="NCBI Taxonomy" id="576137"/>
    <lineage>
        <taxon>Eukaryota</taxon>
        <taxon>Fungi</taxon>
        <taxon>Dikarya</taxon>
        <taxon>Ascomycota</taxon>
        <taxon>Pezizomycotina</taxon>
        <taxon>Leotiomycetes</taxon>
        <taxon>Helotiales</taxon>
        <taxon>Mollisiaceae</taxon>
        <taxon>Phialocephala</taxon>
        <taxon>Phialocephala fortinii species complex</taxon>
    </lineage>
</organism>
<dbReference type="Gene3D" id="4.10.240.10">
    <property type="entry name" value="Zn(2)-C6 fungal-type DNA-binding domain"/>
    <property type="match status" value="1"/>
</dbReference>
<dbReference type="OrthoDB" id="3364175at2759"/>
<evidence type="ECO:0000313" key="6">
    <source>
        <dbReference type="Proteomes" id="UP000184330"/>
    </source>
</evidence>
<dbReference type="PROSITE" id="PS00463">
    <property type="entry name" value="ZN2_CY6_FUNGAL_1"/>
    <property type="match status" value="1"/>
</dbReference>
<gene>
    <name evidence="5" type="ORF">PAC_04990</name>
</gene>
<dbReference type="CDD" id="cd00067">
    <property type="entry name" value="GAL4"/>
    <property type="match status" value="1"/>
</dbReference>
<dbReference type="AlphaFoldDB" id="A0A1L7WQR1"/>
<dbReference type="GO" id="GO:0008270">
    <property type="term" value="F:zinc ion binding"/>
    <property type="evidence" value="ECO:0007669"/>
    <property type="project" value="InterPro"/>
</dbReference>
<evidence type="ECO:0000313" key="5">
    <source>
        <dbReference type="EMBL" id="CZR55104.1"/>
    </source>
</evidence>